<evidence type="ECO:0000256" key="3">
    <source>
        <dbReference type="ARBA" id="ARBA00022741"/>
    </source>
</evidence>
<accession>A0A099JYI5</accession>
<dbReference type="InterPro" id="IPR039421">
    <property type="entry name" value="Type_1_exporter"/>
</dbReference>
<feature type="transmembrane region" description="Helical" evidence="7">
    <location>
        <begin position="134"/>
        <end position="154"/>
    </location>
</feature>
<evidence type="ECO:0000256" key="2">
    <source>
        <dbReference type="ARBA" id="ARBA00022692"/>
    </source>
</evidence>
<keyword evidence="12" id="KW-1185">Reference proteome</keyword>
<dbReference type="InterPro" id="IPR011527">
    <property type="entry name" value="ABC1_TM_dom"/>
</dbReference>
<feature type="domain" description="ABC transporter" evidence="8">
    <location>
        <begin position="341"/>
        <end position="548"/>
    </location>
</feature>
<dbReference type="SUPFAM" id="SSF90123">
    <property type="entry name" value="ABC transporter transmembrane region"/>
    <property type="match status" value="1"/>
</dbReference>
<sequence>MRPLDPRLLRYATAARWFLFVGALLGLAQTLVVVAFAWLLSRVITLAIDGRPLEELTGSIAALAGVIVLRAVCVWLLDVAASRGAARVKTQLRARVLARLAERGPDFVAGRQGVRLATTVTSGLDALDNYFARYLPQLLLTALATPLIVVVMLVNDLASGITVIIVLPLIPVFMVLIGKATQAVQQNQWEALQRLGSGFLDVVGGLGTLKIFGRERRQFVRLRTITEDYRQRTMKVLRVSFLSGFVLELAASLSVALIAVSVGLRLVEGSLALSVGLFVLLLAPEAFLPIRQVGAQFHAAADGLAAAGEVFAILDEGESVDTGDVPTADAADPVDTTAAGLRLRSFTVRRDGRVVVDGLDAEFEAGQLTVISGPSGAGKSTLVAALLGFLPFEGDLSLGTRCILQGTSRSWLSWAGQRPGLLPGTVRDNVALGGTHIDPAVVAVSLAWAGLAELPHTSRLGVHGDGLSGGQAQRLAAARAIYRAQVHGCQVVVFDEPSSALDAEAELALLHGLRQLADQGRVVIVVSHRPHVVAAADRVLTMRESVHV</sequence>
<dbReference type="GO" id="GO:0005524">
    <property type="term" value="F:ATP binding"/>
    <property type="evidence" value="ECO:0007669"/>
    <property type="project" value="UniProtKB-KW"/>
</dbReference>
<dbReference type="SUPFAM" id="SSF52540">
    <property type="entry name" value="P-loop containing nucleoside triphosphate hydrolases"/>
    <property type="match status" value="1"/>
</dbReference>
<dbReference type="PANTHER" id="PTHR24221:SF590">
    <property type="entry name" value="COMPONENT LINKED WITH THE ASSEMBLY OF CYTOCHROME' TRANSPORT TRANSMEMBRANE ATP-BINDING PROTEIN ABC TRANSPORTER CYDD-RELATED"/>
    <property type="match status" value="1"/>
</dbReference>
<dbReference type="PANTHER" id="PTHR24221">
    <property type="entry name" value="ATP-BINDING CASSETTE SUB-FAMILY B"/>
    <property type="match status" value="1"/>
</dbReference>
<comment type="caution">
    <text evidence="10">The sequence shown here is derived from an EMBL/GenBank/DDBJ whole genome shotgun (WGS) entry which is preliminary data.</text>
</comment>
<evidence type="ECO:0000259" key="8">
    <source>
        <dbReference type="PROSITE" id="PS50893"/>
    </source>
</evidence>
<dbReference type="STRING" id="1001240.GY21_00285"/>
<keyword evidence="4 11" id="KW-0067">ATP-binding</keyword>
<evidence type="ECO:0000259" key="9">
    <source>
        <dbReference type="PROSITE" id="PS50929"/>
    </source>
</evidence>
<protein>
    <submittedName>
        <fullName evidence="11">ATP-binding cassette subfamily C protein CydD</fullName>
    </submittedName>
</protein>
<evidence type="ECO:0000256" key="4">
    <source>
        <dbReference type="ARBA" id="ARBA00022840"/>
    </source>
</evidence>
<dbReference type="GO" id="GO:0005886">
    <property type="term" value="C:plasma membrane"/>
    <property type="evidence" value="ECO:0007669"/>
    <property type="project" value="UniProtKB-SubCell"/>
</dbReference>
<dbReference type="Proteomes" id="UP000561726">
    <property type="component" value="Unassembled WGS sequence"/>
</dbReference>
<feature type="transmembrane region" description="Helical" evidence="7">
    <location>
        <begin position="17"/>
        <end position="40"/>
    </location>
</feature>
<keyword evidence="2 7" id="KW-0812">Transmembrane</keyword>
<evidence type="ECO:0000313" key="10">
    <source>
        <dbReference type="EMBL" id="KGJ82822.1"/>
    </source>
</evidence>
<dbReference type="Proteomes" id="UP000029864">
    <property type="component" value="Unassembled WGS sequence"/>
</dbReference>
<feature type="domain" description="ABC transmembrane type-1" evidence="9">
    <location>
        <begin position="20"/>
        <end position="302"/>
    </location>
</feature>
<proteinExistence type="predicted"/>
<dbReference type="Pfam" id="PF00005">
    <property type="entry name" value="ABC_tran"/>
    <property type="match status" value="1"/>
</dbReference>
<dbReference type="EMBL" id="JACHBQ010000001">
    <property type="protein sequence ID" value="MBB5640907.1"/>
    <property type="molecule type" value="Genomic_DNA"/>
</dbReference>
<dbReference type="NCBIfam" id="TIGR02857">
    <property type="entry name" value="CydD"/>
    <property type="match status" value="1"/>
</dbReference>
<evidence type="ECO:0000313" key="11">
    <source>
        <dbReference type="EMBL" id="MBB5640907.1"/>
    </source>
</evidence>
<dbReference type="Pfam" id="PF00664">
    <property type="entry name" value="ABC_membrane"/>
    <property type="match status" value="1"/>
</dbReference>
<dbReference type="GO" id="GO:0016887">
    <property type="term" value="F:ATP hydrolysis activity"/>
    <property type="evidence" value="ECO:0007669"/>
    <property type="project" value="InterPro"/>
</dbReference>
<dbReference type="Gene3D" id="1.20.1560.10">
    <property type="entry name" value="ABC transporter type 1, transmembrane domain"/>
    <property type="match status" value="1"/>
</dbReference>
<dbReference type="GO" id="GO:0042883">
    <property type="term" value="P:cysteine transport"/>
    <property type="evidence" value="ECO:0007669"/>
    <property type="project" value="InterPro"/>
</dbReference>
<evidence type="ECO:0000256" key="1">
    <source>
        <dbReference type="ARBA" id="ARBA00004651"/>
    </source>
</evidence>
<evidence type="ECO:0000313" key="13">
    <source>
        <dbReference type="Proteomes" id="UP000561726"/>
    </source>
</evidence>
<gene>
    <name evidence="11" type="ORF">BJ997_001455</name>
    <name evidence="10" type="ORF">GY21_00285</name>
</gene>
<dbReference type="PROSITE" id="PS50893">
    <property type="entry name" value="ABC_TRANSPORTER_2"/>
    <property type="match status" value="1"/>
</dbReference>
<reference evidence="11 13" key="2">
    <citation type="submission" date="2020-08" db="EMBL/GenBank/DDBJ databases">
        <title>Sequencing the genomes of 1000 actinobacteria strains.</title>
        <authorList>
            <person name="Klenk H.-P."/>
        </authorList>
    </citation>
    <scope>NUCLEOTIDE SEQUENCE [LARGE SCALE GENOMIC DNA]</scope>
    <source>
        <strain evidence="11 13">DSM 21065</strain>
    </source>
</reference>
<feature type="transmembrane region" description="Helical" evidence="7">
    <location>
        <begin position="60"/>
        <end position="81"/>
    </location>
</feature>
<keyword evidence="3" id="KW-0547">Nucleotide-binding</keyword>
<dbReference type="AlphaFoldDB" id="A0A099JYI5"/>
<dbReference type="CDD" id="cd18584">
    <property type="entry name" value="ABC_6TM_AarD_CydD"/>
    <property type="match status" value="1"/>
</dbReference>
<evidence type="ECO:0000256" key="7">
    <source>
        <dbReference type="SAM" id="Phobius"/>
    </source>
</evidence>
<evidence type="ECO:0000256" key="5">
    <source>
        <dbReference type="ARBA" id="ARBA00022989"/>
    </source>
</evidence>
<dbReference type="GO" id="GO:0140359">
    <property type="term" value="F:ABC-type transporter activity"/>
    <property type="evidence" value="ECO:0007669"/>
    <property type="project" value="InterPro"/>
</dbReference>
<feature type="transmembrane region" description="Helical" evidence="7">
    <location>
        <begin position="239"/>
        <end position="264"/>
    </location>
</feature>
<keyword evidence="6 7" id="KW-0472">Membrane</keyword>
<dbReference type="InterPro" id="IPR003593">
    <property type="entry name" value="AAA+_ATPase"/>
</dbReference>
<comment type="subcellular location">
    <subcellularLocation>
        <location evidence="1">Cell membrane</location>
        <topology evidence="1">Multi-pass membrane protein</topology>
    </subcellularLocation>
</comment>
<dbReference type="eggNOG" id="COG4988">
    <property type="taxonomic scope" value="Bacteria"/>
</dbReference>
<dbReference type="Gene3D" id="3.40.50.300">
    <property type="entry name" value="P-loop containing nucleotide triphosphate hydrolases"/>
    <property type="match status" value="1"/>
</dbReference>
<dbReference type="PROSITE" id="PS50929">
    <property type="entry name" value="ABC_TM1F"/>
    <property type="match status" value="1"/>
</dbReference>
<evidence type="ECO:0000256" key="6">
    <source>
        <dbReference type="ARBA" id="ARBA00023136"/>
    </source>
</evidence>
<feature type="transmembrane region" description="Helical" evidence="7">
    <location>
        <begin position="160"/>
        <end position="178"/>
    </location>
</feature>
<reference evidence="10 12" key="1">
    <citation type="submission" date="2014-08" db="EMBL/GenBank/DDBJ databases">
        <authorList>
            <person name="Sisinthy S."/>
        </authorList>
    </citation>
    <scope>NUCLEOTIDE SEQUENCE [LARGE SCALE GENOMIC DNA]</scope>
    <source>
        <strain evidence="10 12">RuG17</strain>
    </source>
</reference>
<evidence type="ECO:0000313" key="12">
    <source>
        <dbReference type="Proteomes" id="UP000029864"/>
    </source>
</evidence>
<dbReference type="InterPro" id="IPR036640">
    <property type="entry name" value="ABC1_TM_sf"/>
</dbReference>
<dbReference type="RefSeq" id="WP_035834535.1">
    <property type="nucleotide sequence ID" value="NZ_JACHBQ010000001.1"/>
</dbReference>
<keyword evidence="5 7" id="KW-1133">Transmembrane helix</keyword>
<dbReference type="InterPro" id="IPR014216">
    <property type="entry name" value="ABC_transptr_CydD"/>
</dbReference>
<dbReference type="InterPro" id="IPR027417">
    <property type="entry name" value="P-loop_NTPase"/>
</dbReference>
<dbReference type="SMART" id="SM00382">
    <property type="entry name" value="AAA"/>
    <property type="match status" value="1"/>
</dbReference>
<dbReference type="EMBL" id="JPXF01000001">
    <property type="protein sequence ID" value="KGJ82822.1"/>
    <property type="molecule type" value="Genomic_DNA"/>
</dbReference>
<organism evidence="10 12">
    <name type="scientific">Cryobacterium roopkundense</name>
    <dbReference type="NCBI Taxonomy" id="1001240"/>
    <lineage>
        <taxon>Bacteria</taxon>
        <taxon>Bacillati</taxon>
        <taxon>Actinomycetota</taxon>
        <taxon>Actinomycetes</taxon>
        <taxon>Micrococcales</taxon>
        <taxon>Microbacteriaceae</taxon>
        <taxon>Cryobacterium</taxon>
    </lineage>
</organism>
<dbReference type="InterPro" id="IPR003439">
    <property type="entry name" value="ABC_transporter-like_ATP-bd"/>
</dbReference>
<name>A0A099JYI5_9MICO</name>